<feature type="binding site" evidence="4">
    <location>
        <position position="239"/>
    </location>
    <ligand>
        <name>pyridoxal 5'-phosphate</name>
        <dbReference type="ChEBI" id="CHEBI:597326"/>
    </ligand>
</feature>
<evidence type="ECO:0000256" key="4">
    <source>
        <dbReference type="HAMAP-Rule" id="MF_03017"/>
    </source>
</evidence>
<sequence length="466" mass="51436">MDIGVWNVLRGYGLDVTTPEFAKMMDMQDPLRKFRDRFSYPKNGSLDGTSKSLVDPQEECVYLSGNACGLQPKVATNILQENMSQWANNPVRYNAVSQSCDEDSCAHLAHLVGAAEPSSVTLMNGLTVNLHLLMLSFYKPTQDRFKILIEKNAFSSDRYAVLSQAALRGYNPAQVIVEIDPRPGEDYIRNKDIIKILEQQGSSIALVCLPGIQFYTGQKLDMQRITAAAHTQGCMVGWDLAHAIANVELQLDHWGVDFAVWCSSKYLCGGLGSIGGAYLHPKHCRPGVATLYGWWGCSQENRAKMLQQFPNEGGVNTFKLTSPSPLLVALVNCSLEILNEAGMGNLIKKQYLLTGYLELLLDTYFPNAASASSSAAATQSILRIITPNDTQQRGCQLSISFTVDAEEVHKQLMRRGVCVTTSICNPTMPTVLRVAPSPLYNSFRDVYKFVTALQEISRTCNFSCAE</sequence>
<comment type="catalytic activity">
    <reaction evidence="4 5">
        <text>L-kynurenine + H2O = anthranilate + L-alanine + H(+)</text>
        <dbReference type="Rhea" id="RHEA:16813"/>
        <dbReference type="ChEBI" id="CHEBI:15377"/>
        <dbReference type="ChEBI" id="CHEBI:15378"/>
        <dbReference type="ChEBI" id="CHEBI:16567"/>
        <dbReference type="ChEBI" id="CHEBI:57959"/>
        <dbReference type="ChEBI" id="CHEBI:57972"/>
        <dbReference type="EC" id="3.7.1.3"/>
    </reaction>
</comment>
<reference evidence="7 8" key="1">
    <citation type="submission" date="2024-05" db="EMBL/GenBank/DDBJ databases">
        <authorList>
            <person name="Wallberg A."/>
        </authorList>
    </citation>
    <scope>NUCLEOTIDE SEQUENCE [LARGE SCALE GENOMIC DNA]</scope>
</reference>
<dbReference type="Gene3D" id="3.90.1150.10">
    <property type="entry name" value="Aspartate Aminotransferase, domain 1"/>
    <property type="match status" value="1"/>
</dbReference>
<feature type="binding site" evidence="4">
    <location>
        <position position="242"/>
    </location>
    <ligand>
        <name>pyridoxal 5'-phosphate</name>
        <dbReference type="ChEBI" id="CHEBI:597326"/>
    </ligand>
</feature>
<name>A0AAV2QRP4_MEGNR</name>
<dbReference type="PANTHER" id="PTHR14084">
    <property type="entry name" value="KYNURENINASE"/>
    <property type="match status" value="1"/>
</dbReference>
<dbReference type="GO" id="GO:0030170">
    <property type="term" value="F:pyridoxal phosphate binding"/>
    <property type="evidence" value="ECO:0007669"/>
    <property type="project" value="UniProtKB-UniRule"/>
</dbReference>
<dbReference type="Pfam" id="PF00266">
    <property type="entry name" value="Aminotran_5"/>
    <property type="match status" value="1"/>
</dbReference>
<evidence type="ECO:0000313" key="7">
    <source>
        <dbReference type="EMBL" id="CAL4098530.1"/>
    </source>
</evidence>
<dbReference type="InterPro" id="IPR010111">
    <property type="entry name" value="Kynureninase"/>
</dbReference>
<feature type="binding site" evidence="4">
    <location>
        <position position="126"/>
    </location>
    <ligand>
        <name>pyridoxal 5'-phosphate</name>
        <dbReference type="ChEBI" id="CHEBI:597326"/>
    </ligand>
</feature>
<dbReference type="InterPro" id="IPR015421">
    <property type="entry name" value="PyrdxlP-dep_Trfase_major"/>
</dbReference>
<keyword evidence="8" id="KW-1185">Reference proteome</keyword>
<dbReference type="InterPro" id="IPR000192">
    <property type="entry name" value="Aminotrans_V_dom"/>
</dbReference>
<dbReference type="Pfam" id="PF22580">
    <property type="entry name" value="KYNU_C"/>
    <property type="match status" value="1"/>
</dbReference>
<comment type="subcellular location">
    <subcellularLocation>
        <location evidence="4 5">Cytoplasm</location>
    </subcellularLocation>
</comment>
<dbReference type="GO" id="GO:0043420">
    <property type="term" value="P:anthranilate metabolic process"/>
    <property type="evidence" value="ECO:0007669"/>
    <property type="project" value="UniProtKB-UniRule"/>
</dbReference>
<organism evidence="7 8">
    <name type="scientific">Meganyctiphanes norvegica</name>
    <name type="common">Northern krill</name>
    <name type="synonym">Thysanopoda norvegica</name>
    <dbReference type="NCBI Taxonomy" id="48144"/>
    <lineage>
        <taxon>Eukaryota</taxon>
        <taxon>Metazoa</taxon>
        <taxon>Ecdysozoa</taxon>
        <taxon>Arthropoda</taxon>
        <taxon>Crustacea</taxon>
        <taxon>Multicrustacea</taxon>
        <taxon>Malacostraca</taxon>
        <taxon>Eumalacostraca</taxon>
        <taxon>Eucarida</taxon>
        <taxon>Euphausiacea</taxon>
        <taxon>Euphausiidae</taxon>
        <taxon>Meganyctiphanes</taxon>
    </lineage>
</organism>
<comment type="pathway">
    <text evidence="4 5">Amino-acid degradation; L-kynurenine degradation; L-alanine and anthranilate from L-kynurenine: step 1/1.</text>
</comment>
<accession>A0AAV2QRP4</accession>
<evidence type="ECO:0000256" key="5">
    <source>
        <dbReference type="PIRNR" id="PIRNR038800"/>
    </source>
</evidence>
<feature type="domain" description="Aminotransferase class V" evidence="6">
    <location>
        <begin position="61"/>
        <end position="363"/>
    </location>
</feature>
<evidence type="ECO:0000313" key="8">
    <source>
        <dbReference type="Proteomes" id="UP001497623"/>
    </source>
</evidence>
<dbReference type="GO" id="GO:0034354">
    <property type="term" value="P:'de novo' NAD+ biosynthetic process from L-tryptophan"/>
    <property type="evidence" value="ECO:0007669"/>
    <property type="project" value="UniProtKB-UniRule"/>
</dbReference>
<dbReference type="EC" id="3.7.1.3" evidence="4 5"/>
<comment type="catalytic activity">
    <reaction evidence="5">
        <text>3-hydroxy-L-kynurenine + H2O = 3-hydroxyanthranilate + L-alanine + H(+)</text>
        <dbReference type="Rhea" id="RHEA:25143"/>
        <dbReference type="ChEBI" id="CHEBI:15377"/>
        <dbReference type="ChEBI" id="CHEBI:15378"/>
        <dbReference type="ChEBI" id="CHEBI:36559"/>
        <dbReference type="ChEBI" id="CHEBI:57972"/>
        <dbReference type="ChEBI" id="CHEBI:58125"/>
        <dbReference type="EC" id="3.7.1.3"/>
    </reaction>
</comment>
<dbReference type="SUPFAM" id="SSF53383">
    <property type="entry name" value="PLP-dependent transferases"/>
    <property type="match status" value="1"/>
</dbReference>
<dbReference type="InterPro" id="IPR015424">
    <property type="entry name" value="PyrdxlP-dep_Trfase"/>
</dbReference>
<feature type="binding site" evidence="4">
    <location>
        <position position="127"/>
    </location>
    <ligand>
        <name>pyridoxal 5'-phosphate</name>
        <dbReference type="ChEBI" id="CHEBI:597326"/>
    </ligand>
</feature>
<dbReference type="InterPro" id="IPR015422">
    <property type="entry name" value="PyrdxlP-dep_Trfase_small"/>
</dbReference>
<dbReference type="PIRSF" id="PIRSF038800">
    <property type="entry name" value="KYNU"/>
    <property type="match status" value="1"/>
</dbReference>
<dbReference type="NCBIfam" id="TIGR01814">
    <property type="entry name" value="kynureninase"/>
    <property type="match status" value="1"/>
</dbReference>
<comment type="caution">
    <text evidence="4">Lacks conserved residue(s) required for the propagation of feature annotation.</text>
</comment>
<dbReference type="GO" id="GO:0005737">
    <property type="term" value="C:cytoplasm"/>
    <property type="evidence" value="ECO:0007669"/>
    <property type="project" value="UniProtKB-SubCell"/>
</dbReference>
<evidence type="ECO:0000259" key="6">
    <source>
        <dbReference type="Pfam" id="PF00266"/>
    </source>
</evidence>
<evidence type="ECO:0000256" key="1">
    <source>
        <dbReference type="ARBA" id="ARBA00022642"/>
    </source>
</evidence>
<comment type="subunit">
    <text evidence="4 5">Homodimer.</text>
</comment>
<gene>
    <name evidence="7" type="ORF">MNOR_LOCUS16251</name>
</gene>
<comment type="function">
    <text evidence="4 5">Catalyzes the cleavage of L-kynurenine (L-Kyn) and L-3-hydroxykynurenine (L-3OHKyn) into anthranilic acid (AA) and 3-hydroxyanthranilic acid (3-OHAA), respectively.</text>
</comment>
<dbReference type="GO" id="GO:0097053">
    <property type="term" value="P:L-kynurenine catabolic process"/>
    <property type="evidence" value="ECO:0007669"/>
    <property type="project" value="UniProtKB-UniRule"/>
</dbReference>
<protein>
    <recommendedName>
        <fullName evidence="4 5">Kynureninase</fullName>
        <ecNumber evidence="4 5">3.7.1.3</ecNumber>
    </recommendedName>
    <alternativeName>
        <fullName evidence="4">L-kynurenine hydrolase</fullName>
    </alternativeName>
</protein>
<dbReference type="AlphaFoldDB" id="A0AAV2QRP4"/>
<dbReference type="EMBL" id="CAXKWB010010585">
    <property type="protein sequence ID" value="CAL4098530.1"/>
    <property type="molecule type" value="Genomic_DNA"/>
</dbReference>
<keyword evidence="4 5" id="KW-0963">Cytoplasm</keyword>
<dbReference type="GO" id="GO:0030429">
    <property type="term" value="F:kynureninase activity"/>
    <property type="evidence" value="ECO:0007669"/>
    <property type="project" value="UniProtKB-UniRule"/>
</dbReference>
<dbReference type="GO" id="GO:0019441">
    <property type="term" value="P:L-tryptophan catabolic process to kynurenine"/>
    <property type="evidence" value="ECO:0007669"/>
    <property type="project" value="TreeGrafter"/>
</dbReference>
<keyword evidence="3 4" id="KW-0663">Pyridoxal phosphate</keyword>
<feature type="modified residue" description="N6-(pyridoxal phosphate)lysine" evidence="4">
    <location>
        <position position="265"/>
    </location>
</feature>
<dbReference type="GO" id="GO:0019805">
    <property type="term" value="P:quinolinate biosynthetic process"/>
    <property type="evidence" value="ECO:0007669"/>
    <property type="project" value="UniProtKB-UniRule"/>
</dbReference>
<proteinExistence type="inferred from homology"/>
<comment type="cofactor">
    <cofactor evidence="4 5">
        <name>pyridoxal 5'-phosphate</name>
        <dbReference type="ChEBI" id="CHEBI:597326"/>
    </cofactor>
</comment>
<comment type="pathway">
    <text evidence="4 5">Cofactor biosynthesis; NAD(+) biosynthesis; quinolinate from L-kynurenine: step 2/3.</text>
</comment>
<comment type="similarity">
    <text evidence="4 5">Belongs to the kynureninase family.</text>
</comment>
<evidence type="ECO:0000256" key="2">
    <source>
        <dbReference type="ARBA" id="ARBA00022801"/>
    </source>
</evidence>
<keyword evidence="1 4" id="KW-0662">Pyridine nucleotide biosynthesis</keyword>
<dbReference type="Proteomes" id="UP001497623">
    <property type="component" value="Unassembled WGS sequence"/>
</dbReference>
<dbReference type="HAMAP" id="MF_01970">
    <property type="entry name" value="Kynureninase"/>
    <property type="match status" value="1"/>
</dbReference>
<dbReference type="Gene3D" id="3.40.640.10">
    <property type="entry name" value="Type I PLP-dependent aspartate aminotransferase-like (Major domain)"/>
    <property type="match status" value="1"/>
</dbReference>
<keyword evidence="2 4" id="KW-0378">Hydrolase</keyword>
<dbReference type="PANTHER" id="PTHR14084:SF0">
    <property type="entry name" value="KYNURENINASE"/>
    <property type="match status" value="1"/>
</dbReference>
<feature type="binding site" evidence="4">
    <location>
        <position position="294"/>
    </location>
    <ligand>
        <name>pyridoxal 5'-phosphate</name>
        <dbReference type="ChEBI" id="CHEBI:597326"/>
    </ligand>
</feature>
<comment type="caution">
    <text evidence="7">The sequence shown here is derived from an EMBL/GenBank/DDBJ whole genome shotgun (WGS) entry which is preliminary data.</text>
</comment>
<evidence type="ECO:0000256" key="3">
    <source>
        <dbReference type="ARBA" id="ARBA00022898"/>
    </source>
</evidence>